<evidence type="ECO:0000256" key="4">
    <source>
        <dbReference type="ARBA" id="ARBA00022989"/>
    </source>
</evidence>
<keyword evidence="2" id="KW-1003">Cell membrane</keyword>
<reference evidence="7 8" key="1">
    <citation type="submission" date="2019-04" db="EMBL/GenBank/DDBJ databases">
        <title>genome sequence of strain W3.</title>
        <authorList>
            <person name="Gao J."/>
            <person name="Sun J."/>
        </authorList>
    </citation>
    <scope>NUCLEOTIDE SEQUENCE [LARGE SCALE GENOMIC DNA]</scope>
    <source>
        <strain evidence="7 8">W3</strain>
    </source>
</reference>
<feature type="transmembrane region" description="Helical" evidence="6">
    <location>
        <begin position="136"/>
        <end position="153"/>
    </location>
</feature>
<dbReference type="RefSeq" id="WP_136542537.1">
    <property type="nucleotide sequence ID" value="NZ_STGU01000011.1"/>
</dbReference>
<dbReference type="InterPro" id="IPR019108">
    <property type="entry name" value="Caa3_assmbl_CtaG-rel"/>
</dbReference>
<feature type="transmembrane region" description="Helical" evidence="6">
    <location>
        <begin position="25"/>
        <end position="42"/>
    </location>
</feature>
<feature type="transmembrane region" description="Helical" evidence="6">
    <location>
        <begin position="77"/>
        <end position="95"/>
    </location>
</feature>
<accession>A0A4S8PQ30</accession>
<keyword evidence="3 6" id="KW-0812">Transmembrane</keyword>
<feature type="transmembrane region" description="Helical" evidence="6">
    <location>
        <begin position="49"/>
        <end position="71"/>
    </location>
</feature>
<feature type="transmembrane region" description="Helical" evidence="6">
    <location>
        <begin position="107"/>
        <end position="124"/>
    </location>
</feature>
<protein>
    <submittedName>
        <fullName evidence="7">Cytochrome c oxidase assembly protein</fullName>
    </submittedName>
</protein>
<dbReference type="Proteomes" id="UP000307378">
    <property type="component" value="Unassembled WGS sequence"/>
</dbReference>
<evidence type="ECO:0000313" key="7">
    <source>
        <dbReference type="EMBL" id="THV33107.1"/>
    </source>
</evidence>
<feature type="transmembrane region" description="Helical" evidence="6">
    <location>
        <begin position="165"/>
        <end position="185"/>
    </location>
</feature>
<dbReference type="EMBL" id="STGU01000011">
    <property type="protein sequence ID" value="THV33107.1"/>
    <property type="molecule type" value="Genomic_DNA"/>
</dbReference>
<comment type="subcellular location">
    <subcellularLocation>
        <location evidence="1">Cell membrane</location>
        <topology evidence="1">Multi-pass membrane protein</topology>
    </subcellularLocation>
</comment>
<keyword evidence="5 6" id="KW-0472">Membrane</keyword>
<organism evidence="7 8">
    <name type="scientific">Rhizobium rosettiformans W3</name>
    <dbReference type="NCBI Taxonomy" id="538378"/>
    <lineage>
        <taxon>Bacteria</taxon>
        <taxon>Pseudomonadati</taxon>
        <taxon>Pseudomonadota</taxon>
        <taxon>Alphaproteobacteria</taxon>
        <taxon>Hyphomicrobiales</taxon>
        <taxon>Rhizobiaceae</taxon>
        <taxon>Rhizobium/Agrobacterium group</taxon>
        <taxon>Rhizobium</taxon>
    </lineage>
</organism>
<dbReference type="Pfam" id="PF09678">
    <property type="entry name" value="Caa3_CtaG"/>
    <property type="match status" value="1"/>
</dbReference>
<evidence type="ECO:0000256" key="6">
    <source>
        <dbReference type="SAM" id="Phobius"/>
    </source>
</evidence>
<keyword evidence="4 6" id="KW-1133">Transmembrane helix</keyword>
<dbReference type="AlphaFoldDB" id="A0A4S8PQ30"/>
<name>A0A4S8PQ30_9HYPH</name>
<evidence type="ECO:0000256" key="5">
    <source>
        <dbReference type="ARBA" id="ARBA00023136"/>
    </source>
</evidence>
<gene>
    <name evidence="7" type="ORF">FAA86_18110</name>
</gene>
<dbReference type="GO" id="GO:0005886">
    <property type="term" value="C:plasma membrane"/>
    <property type="evidence" value="ECO:0007669"/>
    <property type="project" value="UniProtKB-SubCell"/>
</dbReference>
<evidence type="ECO:0000256" key="3">
    <source>
        <dbReference type="ARBA" id="ARBA00022692"/>
    </source>
</evidence>
<evidence type="ECO:0000256" key="1">
    <source>
        <dbReference type="ARBA" id="ARBA00004651"/>
    </source>
</evidence>
<feature type="transmembrane region" description="Helical" evidence="6">
    <location>
        <begin position="211"/>
        <end position="230"/>
    </location>
</feature>
<evidence type="ECO:0000256" key="2">
    <source>
        <dbReference type="ARBA" id="ARBA00022475"/>
    </source>
</evidence>
<sequence>MNLDIYCGPAPTPDMLWRDWNFDPPLLAAIGAFFVLLITTAGTGRQRMAAVAALVVLLVAFVSPLCALASALFSARVLHHILLVTFLAPLIILSIPPKARERQPLPAQLSFLVHTILMWTWHAPGPYLFALSSPSAYWLMELTLIGSAVWLWYDILSPRRTVGPSVALLLGTTIQMGMLGALLTFSREPLFAAHLDTTHPFGLSPLADQQLSGLLMWVPAALPYLFAALLKLRSLFAGRSFDSEAPR</sequence>
<evidence type="ECO:0000313" key="8">
    <source>
        <dbReference type="Proteomes" id="UP000307378"/>
    </source>
</evidence>
<proteinExistence type="predicted"/>
<comment type="caution">
    <text evidence="7">The sequence shown here is derived from an EMBL/GenBank/DDBJ whole genome shotgun (WGS) entry which is preliminary data.</text>
</comment>